<reference evidence="3" key="1">
    <citation type="journal article" date="2014" name="Int. J. Syst. Evol. Microbiol.">
        <title>Complete genome sequence of Corynebacterium casei LMG S-19264T (=DSM 44701T), isolated from a smear-ripened cheese.</title>
        <authorList>
            <consortium name="US DOE Joint Genome Institute (JGI-PGF)"/>
            <person name="Walter F."/>
            <person name="Albersmeier A."/>
            <person name="Kalinowski J."/>
            <person name="Ruckert C."/>
        </authorList>
    </citation>
    <scope>NUCLEOTIDE SEQUENCE</scope>
    <source>
        <strain evidence="3">JCM 4403</strain>
    </source>
</reference>
<feature type="compositionally biased region" description="Pro residues" evidence="1">
    <location>
        <begin position="96"/>
        <end position="110"/>
    </location>
</feature>
<dbReference type="EMBL" id="BMTU01000004">
    <property type="protein sequence ID" value="GGQ76009.1"/>
    <property type="molecule type" value="Genomic_DNA"/>
</dbReference>
<protein>
    <recommendedName>
        <fullName evidence="2">Integrase catalytic domain-containing protein</fullName>
    </recommendedName>
</protein>
<dbReference type="InterPro" id="IPR012337">
    <property type="entry name" value="RNaseH-like_sf"/>
</dbReference>
<dbReference type="GO" id="GO:0015074">
    <property type="term" value="P:DNA integration"/>
    <property type="evidence" value="ECO:0007669"/>
    <property type="project" value="InterPro"/>
</dbReference>
<reference evidence="3" key="2">
    <citation type="submission" date="2020-09" db="EMBL/GenBank/DDBJ databases">
        <authorList>
            <person name="Sun Q."/>
            <person name="Ohkuma M."/>
        </authorList>
    </citation>
    <scope>NUCLEOTIDE SEQUENCE</scope>
    <source>
        <strain evidence="3">JCM 4403</strain>
    </source>
</reference>
<evidence type="ECO:0000313" key="3">
    <source>
        <dbReference type="EMBL" id="GGQ76009.1"/>
    </source>
</evidence>
<dbReference type="InterPro" id="IPR001584">
    <property type="entry name" value="Integrase_cat-core"/>
</dbReference>
<organism evidence="3 4">
    <name type="scientific">Streptomyces pilosus</name>
    <dbReference type="NCBI Taxonomy" id="28893"/>
    <lineage>
        <taxon>Bacteria</taxon>
        <taxon>Bacillati</taxon>
        <taxon>Actinomycetota</taxon>
        <taxon>Actinomycetes</taxon>
        <taxon>Kitasatosporales</taxon>
        <taxon>Streptomycetaceae</taxon>
        <taxon>Streptomyces</taxon>
    </lineage>
</organism>
<dbReference type="Gene3D" id="3.30.420.10">
    <property type="entry name" value="Ribonuclease H-like superfamily/Ribonuclease H"/>
    <property type="match status" value="1"/>
</dbReference>
<dbReference type="SUPFAM" id="SSF53098">
    <property type="entry name" value="Ribonuclease H-like"/>
    <property type="match status" value="1"/>
</dbReference>
<dbReference type="Proteomes" id="UP000656732">
    <property type="component" value="Unassembled WGS sequence"/>
</dbReference>
<accession>A0A918BKN1</accession>
<feature type="domain" description="Integrase catalytic" evidence="2">
    <location>
        <begin position="28"/>
        <end position="118"/>
    </location>
</feature>
<dbReference type="Pfam" id="PF13683">
    <property type="entry name" value="rve_3"/>
    <property type="match status" value="1"/>
</dbReference>
<feature type="region of interest" description="Disordered" evidence="1">
    <location>
        <begin position="88"/>
        <end position="118"/>
    </location>
</feature>
<dbReference type="GO" id="GO:0003676">
    <property type="term" value="F:nucleic acid binding"/>
    <property type="evidence" value="ECO:0007669"/>
    <property type="project" value="InterPro"/>
</dbReference>
<evidence type="ECO:0000313" key="4">
    <source>
        <dbReference type="Proteomes" id="UP000656732"/>
    </source>
</evidence>
<dbReference type="AlphaFoldDB" id="A0A918BKN1"/>
<evidence type="ECO:0000256" key="1">
    <source>
        <dbReference type="SAM" id="MobiDB-lite"/>
    </source>
</evidence>
<dbReference type="PROSITE" id="PS50994">
    <property type="entry name" value="INTEGRASE"/>
    <property type="match status" value="1"/>
</dbReference>
<name>A0A918BKN1_9ACTN</name>
<proteinExistence type="predicted"/>
<sequence>MCRGRHLRRLPDPSRGLVRARGITVECVLTDNAWAYTKNTWRRTCHDLDISPRWTRPWRPQTNGRVERFHRTLLEEWAYARPYHSEQERRDAFPSPACPPCDPSVSPPPRRSPRAEAA</sequence>
<keyword evidence="4" id="KW-1185">Reference proteome</keyword>
<dbReference type="InterPro" id="IPR036397">
    <property type="entry name" value="RNaseH_sf"/>
</dbReference>
<gene>
    <name evidence="3" type="ORF">GCM10010280_22770</name>
</gene>
<comment type="caution">
    <text evidence="3">The sequence shown here is derived from an EMBL/GenBank/DDBJ whole genome shotgun (WGS) entry which is preliminary data.</text>
</comment>
<evidence type="ECO:0000259" key="2">
    <source>
        <dbReference type="PROSITE" id="PS50994"/>
    </source>
</evidence>